<gene>
    <name evidence="7" type="ORF">GCM10009111_09100</name>
</gene>
<keyword evidence="3" id="KW-0443">Lipid metabolism</keyword>
<keyword evidence="5 7" id="KW-0012">Acyltransferase</keyword>
<comment type="pathway">
    <text evidence="1">Lipid metabolism.</text>
</comment>
<keyword evidence="2" id="KW-0808">Transferase</keyword>
<protein>
    <submittedName>
        <fullName evidence="7">1-acyl-sn-glycerol-3-phosphate acyltransferase</fullName>
    </submittedName>
</protein>
<name>A0ABN1L4P4_9GAMM</name>
<dbReference type="InterPro" id="IPR002123">
    <property type="entry name" value="Plipid/glycerol_acylTrfase"/>
</dbReference>
<keyword evidence="3" id="KW-0594">Phospholipid biosynthesis</keyword>
<comment type="caution">
    <text evidence="7">The sequence shown here is derived from an EMBL/GenBank/DDBJ whole genome shotgun (WGS) entry which is preliminary data.</text>
</comment>
<dbReference type="PANTHER" id="PTHR10434">
    <property type="entry name" value="1-ACYL-SN-GLYCEROL-3-PHOSPHATE ACYLTRANSFERASE"/>
    <property type="match status" value="1"/>
</dbReference>
<feature type="domain" description="Phospholipid/glycerol acyltransferase" evidence="6">
    <location>
        <begin position="62"/>
        <end position="174"/>
    </location>
</feature>
<evidence type="ECO:0000256" key="3">
    <source>
        <dbReference type="ARBA" id="ARBA00023209"/>
    </source>
</evidence>
<keyword evidence="4" id="KW-1208">Phospholipid metabolism</keyword>
<sequence length="218" mass="24610">MLAFYLKKYTMYITIATESVALSLCKQHGKTFNRLRRFFSIRIVRSAGARVNLSGSIDADTDILIVNHQSMTDIFSLEEVVGNDVRFVGRTGIMDRWPVSRIVNLVGHITVDQKDRRAIIKLLKDVKVCKGKKVIIFPEGTRSQTGKIEPFEPGTKILVEKLKLKAQPVVIKNILSIYNESNKSATSGTIEIEALPPVNIQEGWYEKAHQDMSNAYQQ</sequence>
<dbReference type="SUPFAM" id="SSF69593">
    <property type="entry name" value="Glycerol-3-phosphate (1)-acyltransferase"/>
    <property type="match status" value="1"/>
</dbReference>
<dbReference type="Pfam" id="PF01553">
    <property type="entry name" value="Acyltransferase"/>
    <property type="match status" value="1"/>
</dbReference>
<accession>A0ABN1L4P4</accession>
<dbReference type="PANTHER" id="PTHR10434:SF59">
    <property type="entry name" value="1-ACYL-SN-GLYCEROL-3-PHOSPHATE ACYLTRANSFERASE"/>
    <property type="match status" value="1"/>
</dbReference>
<keyword evidence="8" id="KW-1185">Reference proteome</keyword>
<evidence type="ECO:0000256" key="1">
    <source>
        <dbReference type="ARBA" id="ARBA00005189"/>
    </source>
</evidence>
<dbReference type="Proteomes" id="UP001500021">
    <property type="component" value="Unassembled WGS sequence"/>
</dbReference>
<evidence type="ECO:0000259" key="6">
    <source>
        <dbReference type="SMART" id="SM00563"/>
    </source>
</evidence>
<evidence type="ECO:0000256" key="2">
    <source>
        <dbReference type="ARBA" id="ARBA00022679"/>
    </source>
</evidence>
<evidence type="ECO:0000313" key="7">
    <source>
        <dbReference type="EMBL" id="GAA0813550.1"/>
    </source>
</evidence>
<proteinExistence type="predicted"/>
<evidence type="ECO:0000256" key="4">
    <source>
        <dbReference type="ARBA" id="ARBA00023264"/>
    </source>
</evidence>
<dbReference type="GO" id="GO:0016746">
    <property type="term" value="F:acyltransferase activity"/>
    <property type="evidence" value="ECO:0007669"/>
    <property type="project" value="UniProtKB-KW"/>
</dbReference>
<dbReference type="CDD" id="cd07989">
    <property type="entry name" value="LPLAT_AGPAT-like"/>
    <property type="match status" value="1"/>
</dbReference>
<dbReference type="EMBL" id="BAAAFA010000002">
    <property type="protein sequence ID" value="GAA0813550.1"/>
    <property type="molecule type" value="Genomic_DNA"/>
</dbReference>
<evidence type="ECO:0000313" key="8">
    <source>
        <dbReference type="Proteomes" id="UP001500021"/>
    </source>
</evidence>
<reference evidence="7 8" key="1">
    <citation type="journal article" date="2019" name="Int. J. Syst. Evol. Microbiol.">
        <title>The Global Catalogue of Microorganisms (GCM) 10K type strain sequencing project: providing services to taxonomists for standard genome sequencing and annotation.</title>
        <authorList>
            <consortium name="The Broad Institute Genomics Platform"/>
            <consortium name="The Broad Institute Genome Sequencing Center for Infectious Disease"/>
            <person name="Wu L."/>
            <person name="Ma J."/>
        </authorList>
    </citation>
    <scope>NUCLEOTIDE SEQUENCE [LARGE SCALE GENOMIC DNA]</scope>
    <source>
        <strain evidence="7 8">JCM 15608</strain>
    </source>
</reference>
<dbReference type="SMART" id="SM00563">
    <property type="entry name" value="PlsC"/>
    <property type="match status" value="1"/>
</dbReference>
<evidence type="ECO:0000256" key="5">
    <source>
        <dbReference type="ARBA" id="ARBA00023315"/>
    </source>
</evidence>
<organism evidence="7 8">
    <name type="scientific">Colwellia asteriadis</name>
    <dbReference type="NCBI Taxonomy" id="517723"/>
    <lineage>
        <taxon>Bacteria</taxon>
        <taxon>Pseudomonadati</taxon>
        <taxon>Pseudomonadota</taxon>
        <taxon>Gammaproteobacteria</taxon>
        <taxon>Alteromonadales</taxon>
        <taxon>Colwelliaceae</taxon>
        <taxon>Colwellia</taxon>
    </lineage>
</organism>
<keyword evidence="3" id="KW-0444">Lipid biosynthesis</keyword>